<dbReference type="AlphaFoldDB" id="A0A0P9CWT4"/>
<dbReference type="InterPro" id="IPR025110">
    <property type="entry name" value="AMP-bd_C"/>
</dbReference>
<feature type="non-terminal residue" evidence="2">
    <location>
        <position position="1"/>
    </location>
</feature>
<dbReference type="PANTHER" id="PTHR24095:SF14">
    <property type="entry name" value="ACETYL-COENZYME A SYNTHETASE 1"/>
    <property type="match status" value="1"/>
</dbReference>
<organism evidence="2 3">
    <name type="scientific">Acidiplasma aeolicum</name>
    <dbReference type="NCBI Taxonomy" id="507754"/>
    <lineage>
        <taxon>Archaea</taxon>
        <taxon>Methanobacteriati</taxon>
        <taxon>Thermoplasmatota</taxon>
        <taxon>Thermoplasmata</taxon>
        <taxon>Thermoplasmatales</taxon>
        <taxon>Ferroplasmaceae</taxon>
        <taxon>Acidiplasma</taxon>
    </lineage>
</organism>
<dbReference type="GO" id="GO:0006085">
    <property type="term" value="P:acetyl-CoA biosynthetic process"/>
    <property type="evidence" value="ECO:0007669"/>
    <property type="project" value="TreeGrafter"/>
</dbReference>
<reference evidence="2 3" key="1">
    <citation type="submission" date="2015-09" db="EMBL/GenBank/DDBJ databases">
        <title>Draft genome sequence of Acidiplasma aeolicum DSM 18409.</title>
        <authorList>
            <person name="Hemp J."/>
        </authorList>
    </citation>
    <scope>NUCLEOTIDE SEQUENCE [LARGE SCALE GENOMIC DNA]</scope>
    <source>
        <strain evidence="2 3">V</strain>
    </source>
</reference>
<dbReference type="EMBL" id="LJCQ01000070">
    <property type="protein sequence ID" value="KPV47415.1"/>
    <property type="molecule type" value="Genomic_DNA"/>
</dbReference>
<evidence type="ECO:0000313" key="2">
    <source>
        <dbReference type="EMBL" id="KPV47415.1"/>
    </source>
</evidence>
<dbReference type="InterPro" id="IPR045851">
    <property type="entry name" value="AMP-bd_C_sf"/>
</dbReference>
<dbReference type="Pfam" id="PF13193">
    <property type="entry name" value="AMP-binding_C"/>
    <property type="match status" value="1"/>
</dbReference>
<dbReference type="Gene3D" id="3.30.300.30">
    <property type="match status" value="1"/>
</dbReference>
<protein>
    <recommendedName>
        <fullName evidence="1">AMP-binding enzyme C-terminal domain-containing protein</fullName>
    </recommendedName>
</protein>
<dbReference type="SUPFAM" id="SSF56801">
    <property type="entry name" value="Acetyl-CoA synthetase-like"/>
    <property type="match status" value="1"/>
</dbReference>
<comment type="caution">
    <text evidence="2">The sequence shown here is derived from an EMBL/GenBank/DDBJ whole genome shotgun (WGS) entry which is preliminary data.</text>
</comment>
<dbReference type="PANTHER" id="PTHR24095">
    <property type="entry name" value="ACETYL-COENZYME A SYNTHETASE"/>
    <property type="match status" value="1"/>
</dbReference>
<dbReference type="Proteomes" id="UP000050515">
    <property type="component" value="Unassembled WGS sequence"/>
</dbReference>
<gene>
    <name evidence="2" type="ORF">SE19_01155</name>
</gene>
<dbReference type="PATRIC" id="fig|507754.4.peg.733"/>
<feature type="domain" description="AMP-binding enzyme C-terminal" evidence="1">
    <location>
        <begin position="4"/>
        <end position="38"/>
    </location>
</feature>
<evidence type="ECO:0000313" key="3">
    <source>
        <dbReference type="Proteomes" id="UP000050515"/>
    </source>
</evidence>
<sequence>SSELIEKIKRKVRNDLGPIMVPEEIHIVNSLPKTRSGKIMRRLIRSVYLGEEYGDTSTLENEASLNDIKSIKIR</sequence>
<dbReference type="GO" id="GO:0003987">
    <property type="term" value="F:acetate-CoA ligase activity"/>
    <property type="evidence" value="ECO:0007669"/>
    <property type="project" value="TreeGrafter"/>
</dbReference>
<accession>A0A0P9CWT4</accession>
<name>A0A0P9CWT4_9ARCH</name>
<evidence type="ECO:0000259" key="1">
    <source>
        <dbReference type="Pfam" id="PF13193"/>
    </source>
</evidence>
<proteinExistence type="predicted"/>